<organism evidence="14 15">
    <name type="scientific">Stachybotrys chlorohalonatus (strain IBT 40285)</name>
    <dbReference type="NCBI Taxonomy" id="1283841"/>
    <lineage>
        <taxon>Eukaryota</taxon>
        <taxon>Fungi</taxon>
        <taxon>Dikarya</taxon>
        <taxon>Ascomycota</taxon>
        <taxon>Pezizomycotina</taxon>
        <taxon>Sordariomycetes</taxon>
        <taxon>Hypocreomycetidae</taxon>
        <taxon>Hypocreales</taxon>
        <taxon>Stachybotryaceae</taxon>
        <taxon>Stachybotrys</taxon>
    </lineage>
</organism>
<evidence type="ECO:0000256" key="2">
    <source>
        <dbReference type="ARBA" id="ARBA00004308"/>
    </source>
</evidence>
<evidence type="ECO:0000256" key="5">
    <source>
        <dbReference type="ARBA" id="ARBA00022729"/>
    </source>
</evidence>
<feature type="transmembrane region" description="Helical" evidence="12">
    <location>
        <begin position="437"/>
        <end position="459"/>
    </location>
</feature>
<dbReference type="SUPFAM" id="SSF48208">
    <property type="entry name" value="Six-hairpin glycosidases"/>
    <property type="match status" value="1"/>
</dbReference>
<dbReference type="InParanoid" id="A0A084QJG7"/>
<evidence type="ECO:0000256" key="9">
    <source>
        <dbReference type="ARBA" id="ARBA00023295"/>
    </source>
</evidence>
<dbReference type="InterPro" id="IPR014480">
    <property type="entry name" value="Mannan-1_6-alpha_mannosidase"/>
</dbReference>
<keyword evidence="12" id="KW-0812">Transmembrane</keyword>
<evidence type="ECO:0000256" key="8">
    <source>
        <dbReference type="ARBA" id="ARBA00023180"/>
    </source>
</evidence>
<comment type="subcellular location">
    <subcellularLocation>
        <location evidence="2">Endomembrane system</location>
    </subcellularLocation>
</comment>
<accession>A0A084QJG7</accession>
<keyword evidence="6 10" id="KW-0378">Hydrolase</keyword>
<reference evidence="14 15" key="1">
    <citation type="journal article" date="2014" name="BMC Genomics">
        <title>Comparative genome sequencing reveals chemotype-specific gene clusters in the toxigenic black mold Stachybotrys.</title>
        <authorList>
            <person name="Semeiks J."/>
            <person name="Borek D."/>
            <person name="Otwinowski Z."/>
            <person name="Grishin N.V."/>
        </authorList>
    </citation>
    <scope>NUCLEOTIDE SEQUENCE [LARGE SCALE GENOMIC DNA]</scope>
    <source>
        <strain evidence="14 15">IBT 40285</strain>
    </source>
</reference>
<name>A0A084QJG7_STAC4</name>
<evidence type="ECO:0000313" key="14">
    <source>
        <dbReference type="EMBL" id="KFA64102.1"/>
    </source>
</evidence>
<dbReference type="OMA" id="QQSFKGY"/>
<dbReference type="STRING" id="1283841.A0A084QJG7"/>
<evidence type="ECO:0000256" key="13">
    <source>
        <dbReference type="SAM" id="SignalP"/>
    </source>
</evidence>
<gene>
    <name evidence="14" type="ORF">S40285_07977</name>
</gene>
<comment type="similarity">
    <text evidence="3 10">Belongs to the glycosyl hydrolase 76 family.</text>
</comment>
<evidence type="ECO:0000256" key="11">
    <source>
        <dbReference type="SAM" id="MobiDB-lite"/>
    </source>
</evidence>
<feature type="signal peptide" evidence="13">
    <location>
        <begin position="1"/>
        <end position="21"/>
    </location>
</feature>
<dbReference type="GO" id="GO:0009272">
    <property type="term" value="P:fungal-type cell wall biogenesis"/>
    <property type="evidence" value="ECO:0007669"/>
    <property type="project" value="TreeGrafter"/>
</dbReference>
<keyword evidence="8" id="KW-0325">Glycoprotein</keyword>
<evidence type="ECO:0000256" key="12">
    <source>
        <dbReference type="SAM" id="Phobius"/>
    </source>
</evidence>
<evidence type="ECO:0000256" key="10">
    <source>
        <dbReference type="PIRNR" id="PIRNR016302"/>
    </source>
</evidence>
<protein>
    <recommendedName>
        <fullName evidence="4 10">Mannan endo-1,6-alpha-mannosidase</fullName>
        <ecNumber evidence="4 10">3.2.1.101</ecNumber>
    </recommendedName>
</protein>
<dbReference type="AlphaFoldDB" id="A0A084QJG7"/>
<dbReference type="GO" id="GO:0012505">
    <property type="term" value="C:endomembrane system"/>
    <property type="evidence" value="ECO:0007669"/>
    <property type="project" value="UniProtKB-SubCell"/>
</dbReference>
<dbReference type="InterPro" id="IPR008928">
    <property type="entry name" value="6-hairpin_glycosidase_sf"/>
</dbReference>
<dbReference type="EMBL" id="KL660700">
    <property type="protein sequence ID" value="KFA64102.1"/>
    <property type="molecule type" value="Genomic_DNA"/>
</dbReference>
<dbReference type="GO" id="GO:0016052">
    <property type="term" value="P:carbohydrate catabolic process"/>
    <property type="evidence" value="ECO:0007669"/>
    <property type="project" value="InterPro"/>
</dbReference>
<dbReference type="EC" id="3.2.1.101" evidence="4 10"/>
<comment type="catalytic activity">
    <reaction evidence="1 10">
        <text>Random hydrolysis of (1-&gt;6)-alpha-D-mannosidic linkages in unbranched (1-&gt;6)-mannans.</text>
        <dbReference type="EC" id="3.2.1.101"/>
    </reaction>
</comment>
<dbReference type="Gene3D" id="1.50.10.20">
    <property type="match status" value="1"/>
</dbReference>
<dbReference type="HOGENOM" id="CLU_025694_1_2_1"/>
<keyword evidence="7 12" id="KW-0472">Membrane</keyword>
<dbReference type="Pfam" id="PF03663">
    <property type="entry name" value="Glyco_hydro_76"/>
    <property type="match status" value="1"/>
</dbReference>
<feature type="chain" id="PRO_5001779317" description="Mannan endo-1,6-alpha-mannosidase" evidence="13">
    <location>
        <begin position="22"/>
        <end position="460"/>
    </location>
</feature>
<proteinExistence type="inferred from homology"/>
<evidence type="ECO:0000256" key="7">
    <source>
        <dbReference type="ARBA" id="ARBA00023136"/>
    </source>
</evidence>
<dbReference type="FunFam" id="1.50.10.20:FF:000006">
    <property type="entry name" value="Mannan endo-1,6-alpha-mannosidase"/>
    <property type="match status" value="1"/>
</dbReference>
<keyword evidence="12" id="KW-1133">Transmembrane helix</keyword>
<dbReference type="PANTHER" id="PTHR12145">
    <property type="entry name" value="MANNAN ENDO-1,6-ALPHA-MANNOSIDASE DCW1"/>
    <property type="match status" value="1"/>
</dbReference>
<evidence type="ECO:0000256" key="6">
    <source>
        <dbReference type="ARBA" id="ARBA00022801"/>
    </source>
</evidence>
<dbReference type="OrthoDB" id="4187847at2759"/>
<dbReference type="PANTHER" id="PTHR12145:SF41">
    <property type="entry name" value="MANNAN ENDO-1,6-ALPHA-MANNOSIDASE"/>
    <property type="match status" value="1"/>
</dbReference>
<keyword evidence="9 10" id="KW-0326">Glycosidase</keyword>
<feature type="region of interest" description="Disordered" evidence="11">
    <location>
        <begin position="404"/>
        <end position="425"/>
    </location>
</feature>
<keyword evidence="15" id="KW-1185">Reference proteome</keyword>
<evidence type="ECO:0000313" key="15">
    <source>
        <dbReference type="Proteomes" id="UP000028524"/>
    </source>
</evidence>
<evidence type="ECO:0000256" key="1">
    <source>
        <dbReference type="ARBA" id="ARBA00001452"/>
    </source>
</evidence>
<evidence type="ECO:0000256" key="4">
    <source>
        <dbReference type="ARBA" id="ARBA00012350"/>
    </source>
</evidence>
<dbReference type="GO" id="GO:0008496">
    <property type="term" value="F:mannan endo-1,6-alpha-mannosidase activity"/>
    <property type="evidence" value="ECO:0007669"/>
    <property type="project" value="UniProtKB-UniRule"/>
</dbReference>
<dbReference type="Proteomes" id="UP000028524">
    <property type="component" value="Unassembled WGS sequence"/>
</dbReference>
<evidence type="ECO:0000256" key="3">
    <source>
        <dbReference type="ARBA" id="ARBA00009699"/>
    </source>
</evidence>
<keyword evidence="5 13" id="KW-0732">Signal</keyword>
<dbReference type="PIRSF" id="PIRSF016302">
    <property type="entry name" value="Man_a_manosd"/>
    <property type="match status" value="1"/>
</dbReference>
<dbReference type="InterPro" id="IPR005198">
    <property type="entry name" value="Glyco_hydro_76"/>
</dbReference>
<sequence length="460" mass="50917">MKAPWQLSMVALGLLTNQVNGIPLDISDEDSVREAAATIAYGLMRYYTGNNTGDNPGNLPDPYYWWEAGAMFGTIVDYWALTGDDSYNDITLQALVHQAGEDRDYNPANQTLSMGNDDQGFWAMAAMSAAENRFPDPPEDQPQYVPLVQSVFNEYSMRWEEDVCGGGLRWQVYSTNVGYDYKNTISNGCLFNIASRLGRYTNNDTYLEWADRVWDWQVERNLITSRLELRDGTHIDNVTNECDSIDETQWTYNAGIFLHGAAVMYNVTQDEKWRTRVNGIIENSKSVFFPDGIMHEQNCEPYSRCNIDQRSFKGYFTRWLAHTSHLVPGTSEEIRPLLEADAQAAAAVCTGTSPGEFPGHPGTGCGFQWTTDGVHDNWYGVGEQMNALSAVMYMLIPGYEGPATLETGGTSESDPSGGVSDDSKLPSYAPITTGDRVGAGFLTVLLCAGIVGFTSFLILG</sequence>